<proteinExistence type="predicted"/>
<dbReference type="SUPFAM" id="SSF52266">
    <property type="entry name" value="SGNH hydrolase"/>
    <property type="match status" value="1"/>
</dbReference>
<feature type="domain" description="SGNH hydrolase-type esterase" evidence="2">
    <location>
        <begin position="53"/>
        <end position="229"/>
    </location>
</feature>
<feature type="signal peptide" evidence="1">
    <location>
        <begin position="1"/>
        <end position="25"/>
    </location>
</feature>
<reference evidence="3 4" key="1">
    <citation type="submission" date="2019-03" db="EMBL/GenBank/DDBJ databases">
        <title>Deep-cultivation of Planctomycetes and their phenomic and genomic characterization uncovers novel biology.</title>
        <authorList>
            <person name="Wiegand S."/>
            <person name="Jogler M."/>
            <person name="Boedeker C."/>
            <person name="Pinto D."/>
            <person name="Vollmers J."/>
            <person name="Rivas-Marin E."/>
            <person name="Kohn T."/>
            <person name="Peeters S.H."/>
            <person name="Heuer A."/>
            <person name="Rast P."/>
            <person name="Oberbeckmann S."/>
            <person name="Bunk B."/>
            <person name="Jeske O."/>
            <person name="Meyerdierks A."/>
            <person name="Storesund J.E."/>
            <person name="Kallscheuer N."/>
            <person name="Luecker S."/>
            <person name="Lage O.M."/>
            <person name="Pohl T."/>
            <person name="Merkel B.J."/>
            <person name="Hornburger P."/>
            <person name="Mueller R.-W."/>
            <person name="Bruemmer F."/>
            <person name="Labrenz M."/>
            <person name="Spormann A.M."/>
            <person name="Op den Camp H."/>
            <person name="Overmann J."/>
            <person name="Amann R."/>
            <person name="Jetten M.S.M."/>
            <person name="Mascher T."/>
            <person name="Medema M.H."/>
            <person name="Devos D.P."/>
            <person name="Kaster A.-K."/>
            <person name="Ovreas L."/>
            <person name="Rohde M."/>
            <person name="Galperin M.Y."/>
            <person name="Jogler C."/>
        </authorList>
    </citation>
    <scope>NUCLEOTIDE SEQUENCE [LARGE SCALE GENOMIC DNA]</scope>
    <source>
        <strain evidence="3 4">V144</strain>
    </source>
</reference>
<keyword evidence="1" id="KW-0732">Signal</keyword>
<feature type="chain" id="PRO_5021842847" evidence="1">
    <location>
        <begin position="26"/>
        <end position="423"/>
    </location>
</feature>
<dbReference type="CDD" id="cd01834">
    <property type="entry name" value="SGNH_hydrolase_like_2"/>
    <property type="match status" value="1"/>
</dbReference>
<evidence type="ECO:0000259" key="2">
    <source>
        <dbReference type="Pfam" id="PF13472"/>
    </source>
</evidence>
<gene>
    <name evidence="3" type="ORF">V144x_08620</name>
</gene>
<dbReference type="Pfam" id="PF13472">
    <property type="entry name" value="Lipase_GDSL_2"/>
    <property type="match status" value="1"/>
</dbReference>
<evidence type="ECO:0000313" key="4">
    <source>
        <dbReference type="Proteomes" id="UP000318704"/>
    </source>
</evidence>
<dbReference type="AlphaFoldDB" id="A0A517VR39"/>
<organism evidence="3 4">
    <name type="scientific">Gimesia aquarii</name>
    <dbReference type="NCBI Taxonomy" id="2527964"/>
    <lineage>
        <taxon>Bacteria</taxon>
        <taxon>Pseudomonadati</taxon>
        <taxon>Planctomycetota</taxon>
        <taxon>Planctomycetia</taxon>
        <taxon>Planctomycetales</taxon>
        <taxon>Planctomycetaceae</taxon>
        <taxon>Gimesia</taxon>
    </lineage>
</organism>
<dbReference type="PANTHER" id="PTHR14209">
    <property type="entry name" value="ISOAMYL ACETATE-HYDROLYZING ESTERASE 1"/>
    <property type="match status" value="1"/>
</dbReference>
<dbReference type="RefSeq" id="WP_144981838.1">
    <property type="nucleotide sequence ID" value="NZ_CP037920.1"/>
</dbReference>
<protein>
    <submittedName>
        <fullName evidence="3">GDSL-like Lipase/Acylhydrolase</fullName>
    </submittedName>
</protein>
<dbReference type="EMBL" id="CP037920">
    <property type="protein sequence ID" value="QDT95419.1"/>
    <property type="molecule type" value="Genomic_DNA"/>
</dbReference>
<dbReference type="GO" id="GO:0016788">
    <property type="term" value="F:hydrolase activity, acting on ester bonds"/>
    <property type="evidence" value="ECO:0007669"/>
    <property type="project" value="UniProtKB-ARBA"/>
</dbReference>
<evidence type="ECO:0000313" key="3">
    <source>
        <dbReference type="EMBL" id="QDT95419.1"/>
    </source>
</evidence>
<accession>A0A517VR39</accession>
<keyword evidence="3" id="KW-0378">Hydrolase</keyword>
<sequence precursor="true">MRIHSYLLTFLLLSFVSHFVSTSQADENSTVNQQDQLVLKEGDRIVLIGNTFADQQRLNNYLETLLTSHAPVKNITFRNLAWSGDTLSLRPRPLNFGSLDEHLRQQKADIILACFGMNESFAGQAGLKQFTDDWEQFLKHVTAQQYNGKSAPQVVMISPIAHETMGPPLPDPAEHNHSLLKYTQAMKAVAAKYNVPFVDLFTASKKQMDENPSQKLTRNGIHLNEYGYWVIDQIIASQLLGTQIKSPQIAADVKSKHIQATSAKIIETSFQPDTIQFTVKEKTLPIPAPPASTIVHNQLLTAQPKLTVKNLPAGVYRLTVNGTPITKASHSDWGRGLHLQNLPSQRQVNELRANIDRKNELFFYVYRAHNAEYIFGRRTKPFGAVSFPPEMQTFGKLIQQKETTIQKQAQPSGTSRWELIRLE</sequence>
<dbReference type="PANTHER" id="PTHR14209:SF19">
    <property type="entry name" value="ISOAMYL ACETATE-HYDROLYZING ESTERASE 1 HOMOLOG"/>
    <property type="match status" value="1"/>
</dbReference>
<dbReference type="InterPro" id="IPR036514">
    <property type="entry name" value="SGNH_hydro_sf"/>
</dbReference>
<dbReference type="InterPro" id="IPR045136">
    <property type="entry name" value="Iah1-like"/>
</dbReference>
<name>A0A517VR39_9PLAN</name>
<evidence type="ECO:0000256" key="1">
    <source>
        <dbReference type="SAM" id="SignalP"/>
    </source>
</evidence>
<dbReference type="KEGG" id="gaw:V144x_08620"/>
<dbReference type="Gene3D" id="3.40.50.1110">
    <property type="entry name" value="SGNH hydrolase"/>
    <property type="match status" value="1"/>
</dbReference>
<dbReference type="InterPro" id="IPR013830">
    <property type="entry name" value="SGNH_hydro"/>
</dbReference>
<dbReference type="Proteomes" id="UP000318704">
    <property type="component" value="Chromosome"/>
</dbReference>